<dbReference type="AlphaFoldDB" id="A0A0B8MYX6"/>
<accession>A0A0B8MYX6</accession>
<sequence>MRLVSQHTSVPVPEVLFKSFGPDYGYINMTLIPGMPLEKKWDKLDDETKRSVCRQIWDLILEIRTVQPPVELKGLFQCAADGSPTRDPLIEDLQEPARPLKSDSELRDRIYERYLHFGGRRFESQLPDMLPRSDSSVFTHADIAPRNIMVDEQNKITGILDWEYAGWYPDYWEYAQIMRPCFSGRLVNVDGSDSTANLGSQWDKCC</sequence>
<dbReference type="InterPro" id="IPR002575">
    <property type="entry name" value="Aminoglycoside_PTrfase"/>
</dbReference>
<gene>
    <name evidence="2" type="ORF">TCE0_050r18284</name>
</gene>
<dbReference type="Gene3D" id="3.90.1200.10">
    <property type="match status" value="1"/>
</dbReference>
<dbReference type="SUPFAM" id="SSF56112">
    <property type="entry name" value="Protein kinase-like (PK-like)"/>
    <property type="match status" value="1"/>
</dbReference>
<dbReference type="PANTHER" id="PTHR21310">
    <property type="entry name" value="AMINOGLYCOSIDE PHOSPHOTRANSFERASE-RELATED-RELATED"/>
    <property type="match status" value="1"/>
</dbReference>
<organism evidence="2 3">
    <name type="scientific">Talaromyces pinophilus</name>
    <name type="common">Penicillium pinophilum</name>
    <dbReference type="NCBI Taxonomy" id="128442"/>
    <lineage>
        <taxon>Eukaryota</taxon>
        <taxon>Fungi</taxon>
        <taxon>Dikarya</taxon>
        <taxon>Ascomycota</taxon>
        <taxon>Pezizomycotina</taxon>
        <taxon>Eurotiomycetes</taxon>
        <taxon>Eurotiomycetidae</taxon>
        <taxon>Eurotiales</taxon>
        <taxon>Trichocomaceae</taxon>
        <taxon>Talaromyces</taxon>
        <taxon>Talaromyces sect. Talaromyces</taxon>
    </lineage>
</organism>
<dbReference type="InterPro" id="IPR011009">
    <property type="entry name" value="Kinase-like_dom_sf"/>
</dbReference>
<dbReference type="CDD" id="cd05120">
    <property type="entry name" value="APH_ChoK_like"/>
    <property type="match status" value="1"/>
</dbReference>
<dbReference type="InterPro" id="IPR051678">
    <property type="entry name" value="AGP_Transferase"/>
</dbReference>
<evidence type="ECO:0000313" key="2">
    <source>
        <dbReference type="EMBL" id="GAM43454.1"/>
    </source>
</evidence>
<evidence type="ECO:0000313" key="3">
    <source>
        <dbReference type="Proteomes" id="UP000053095"/>
    </source>
</evidence>
<dbReference type="PANTHER" id="PTHR21310:SF15">
    <property type="entry name" value="AMINOGLYCOSIDE PHOSPHOTRANSFERASE DOMAIN-CONTAINING PROTEIN"/>
    <property type="match status" value="1"/>
</dbReference>
<dbReference type="Proteomes" id="UP000053095">
    <property type="component" value="Unassembled WGS sequence"/>
</dbReference>
<dbReference type="EMBL" id="DF933846">
    <property type="protein sequence ID" value="GAM43454.1"/>
    <property type="molecule type" value="Genomic_DNA"/>
</dbReference>
<keyword evidence="3" id="KW-1185">Reference proteome</keyword>
<evidence type="ECO:0000259" key="1">
    <source>
        <dbReference type="Pfam" id="PF01636"/>
    </source>
</evidence>
<dbReference type="Pfam" id="PF01636">
    <property type="entry name" value="APH"/>
    <property type="match status" value="1"/>
</dbReference>
<feature type="domain" description="Aminoglycoside phosphotransferase" evidence="1">
    <location>
        <begin position="1"/>
        <end position="175"/>
    </location>
</feature>
<protein>
    <recommendedName>
        <fullName evidence="1">Aminoglycoside phosphotransferase domain-containing protein</fullName>
    </recommendedName>
</protein>
<name>A0A0B8MYX6_TALPI</name>
<proteinExistence type="predicted"/>
<reference evidence="3" key="1">
    <citation type="journal article" date="2015" name="Genome Announc.">
        <title>Draft genome sequence of Talaromyces cellulolyticus strain Y-94, a source of lignocellulosic biomass-degrading enzymes.</title>
        <authorList>
            <person name="Fujii T."/>
            <person name="Koike H."/>
            <person name="Sawayama S."/>
            <person name="Yano S."/>
            <person name="Inoue H."/>
        </authorList>
    </citation>
    <scope>NUCLEOTIDE SEQUENCE [LARGE SCALE GENOMIC DNA]</scope>
    <source>
        <strain evidence="3">Y-94</strain>
    </source>
</reference>